<sequence length="401" mass="46376">MYPFLLLLLCQLLLFQPPLLSLLLNQNNPQQQHLNLLHLQLLPPPLLNSFLLLIPLHLIQRINHLPLRRFKLGLPDVSRGQWENLLRGQREITPSMTVAIPSGLYPSLVGAISARKDFAQSIFNRHIRIATRFKIKYKLKLCLQRFMLMQISKNPLHILDFQLCFAESERISLDQWAAVYPVDHADCEKLKLSPYAYLSKGYKDLRKIIGPKWELRYLVYYQAKEAAMSQGLHWNTIVHDFLHLAASLKFVSLKQLLRRTHFYQKLSWYHKRHIKSHRKLPSISPSYNIDMSLFENFFPEKEKKLWDLIQPYLNQIPRSLKFVLAFPLLCKEDLVEGAYPEDLQSTTLNSLGYKSSQCSLSLLRTTHGATTASATRLTPSSRDDEPLAEGSRGVSLANKAQ</sequence>
<feature type="signal peptide" evidence="2">
    <location>
        <begin position="1"/>
        <end position="21"/>
    </location>
</feature>
<feature type="chain" id="PRO_5032315411" evidence="2">
    <location>
        <begin position="22"/>
        <end position="401"/>
    </location>
</feature>
<accession>A0A843WAH4</accession>
<evidence type="ECO:0000313" key="3">
    <source>
        <dbReference type="EMBL" id="MQM01825.1"/>
    </source>
</evidence>
<evidence type="ECO:0000256" key="1">
    <source>
        <dbReference type="SAM" id="MobiDB-lite"/>
    </source>
</evidence>
<feature type="region of interest" description="Disordered" evidence="1">
    <location>
        <begin position="371"/>
        <end position="401"/>
    </location>
</feature>
<dbReference type="Proteomes" id="UP000652761">
    <property type="component" value="Unassembled WGS sequence"/>
</dbReference>
<feature type="compositionally biased region" description="Polar residues" evidence="1">
    <location>
        <begin position="371"/>
        <end position="380"/>
    </location>
</feature>
<comment type="caution">
    <text evidence="3">The sequence shown here is derived from an EMBL/GenBank/DDBJ whole genome shotgun (WGS) entry which is preliminary data.</text>
</comment>
<reference evidence="3" key="1">
    <citation type="submission" date="2017-07" db="EMBL/GenBank/DDBJ databases">
        <title>Taro Niue Genome Assembly and Annotation.</title>
        <authorList>
            <person name="Atibalentja N."/>
            <person name="Keating K."/>
            <person name="Fields C.J."/>
        </authorList>
    </citation>
    <scope>NUCLEOTIDE SEQUENCE</scope>
    <source>
        <strain evidence="3">Niue_2</strain>
        <tissue evidence="3">Leaf</tissue>
    </source>
</reference>
<dbReference type="EMBL" id="NMUH01002742">
    <property type="protein sequence ID" value="MQM01825.1"/>
    <property type="molecule type" value="Genomic_DNA"/>
</dbReference>
<evidence type="ECO:0000256" key="2">
    <source>
        <dbReference type="SAM" id="SignalP"/>
    </source>
</evidence>
<keyword evidence="4" id="KW-1185">Reference proteome</keyword>
<name>A0A843WAH4_COLES</name>
<dbReference type="AlphaFoldDB" id="A0A843WAH4"/>
<evidence type="ECO:0000313" key="4">
    <source>
        <dbReference type="Proteomes" id="UP000652761"/>
    </source>
</evidence>
<gene>
    <name evidence="3" type="ORF">Taro_034584</name>
</gene>
<organism evidence="3 4">
    <name type="scientific">Colocasia esculenta</name>
    <name type="common">Wild taro</name>
    <name type="synonym">Arum esculentum</name>
    <dbReference type="NCBI Taxonomy" id="4460"/>
    <lineage>
        <taxon>Eukaryota</taxon>
        <taxon>Viridiplantae</taxon>
        <taxon>Streptophyta</taxon>
        <taxon>Embryophyta</taxon>
        <taxon>Tracheophyta</taxon>
        <taxon>Spermatophyta</taxon>
        <taxon>Magnoliopsida</taxon>
        <taxon>Liliopsida</taxon>
        <taxon>Araceae</taxon>
        <taxon>Aroideae</taxon>
        <taxon>Colocasieae</taxon>
        <taxon>Colocasia</taxon>
    </lineage>
</organism>
<protein>
    <submittedName>
        <fullName evidence="3">Uncharacterized protein</fullName>
    </submittedName>
</protein>
<proteinExistence type="predicted"/>
<keyword evidence="2" id="KW-0732">Signal</keyword>